<evidence type="ECO:0000313" key="8">
    <source>
        <dbReference type="Proteomes" id="UP001328107"/>
    </source>
</evidence>
<evidence type="ECO:0000256" key="1">
    <source>
        <dbReference type="ARBA" id="ARBA00022723"/>
    </source>
</evidence>
<keyword evidence="8" id="KW-1185">Reference proteome</keyword>
<keyword evidence="3" id="KW-0862">Zinc</keyword>
<feature type="domain" description="DBF4-type" evidence="6">
    <location>
        <begin position="227"/>
        <end position="276"/>
    </location>
</feature>
<dbReference type="PROSITE" id="PS51265">
    <property type="entry name" value="ZF_DBF4"/>
    <property type="match status" value="1"/>
</dbReference>
<evidence type="ECO:0000256" key="4">
    <source>
        <dbReference type="PROSITE-ProRule" id="PRU00600"/>
    </source>
</evidence>
<dbReference type="GO" id="GO:0043539">
    <property type="term" value="F:protein serine/threonine kinase activator activity"/>
    <property type="evidence" value="ECO:0007669"/>
    <property type="project" value="TreeGrafter"/>
</dbReference>
<dbReference type="InterPro" id="IPR038545">
    <property type="entry name" value="Znf_DBF_sf"/>
</dbReference>
<keyword evidence="1" id="KW-0479">Metal-binding</keyword>
<organism evidence="7 8">
    <name type="scientific">Pristionchus mayeri</name>
    <dbReference type="NCBI Taxonomy" id="1317129"/>
    <lineage>
        <taxon>Eukaryota</taxon>
        <taxon>Metazoa</taxon>
        <taxon>Ecdysozoa</taxon>
        <taxon>Nematoda</taxon>
        <taxon>Chromadorea</taxon>
        <taxon>Rhabditida</taxon>
        <taxon>Rhabditina</taxon>
        <taxon>Diplogasteromorpha</taxon>
        <taxon>Diplogasteroidea</taxon>
        <taxon>Neodiplogasteridae</taxon>
        <taxon>Pristionchus</taxon>
    </lineage>
</organism>
<evidence type="ECO:0000256" key="2">
    <source>
        <dbReference type="ARBA" id="ARBA00022771"/>
    </source>
</evidence>
<dbReference type="InterPro" id="IPR051590">
    <property type="entry name" value="Replication_Regulatory_Kinase"/>
</dbReference>
<dbReference type="GO" id="GO:1901987">
    <property type="term" value="P:regulation of cell cycle phase transition"/>
    <property type="evidence" value="ECO:0007669"/>
    <property type="project" value="TreeGrafter"/>
</dbReference>
<evidence type="ECO:0000259" key="6">
    <source>
        <dbReference type="PROSITE" id="PS51265"/>
    </source>
</evidence>
<feature type="compositionally biased region" description="Low complexity" evidence="5">
    <location>
        <begin position="12"/>
        <end position="24"/>
    </location>
</feature>
<dbReference type="Pfam" id="PF07535">
    <property type="entry name" value="zf-DBF"/>
    <property type="match status" value="1"/>
</dbReference>
<feature type="region of interest" description="Disordered" evidence="5">
    <location>
        <begin position="1"/>
        <end position="25"/>
    </location>
</feature>
<dbReference type="GO" id="GO:0008270">
    <property type="term" value="F:zinc ion binding"/>
    <property type="evidence" value="ECO:0007669"/>
    <property type="project" value="UniProtKB-KW"/>
</dbReference>
<dbReference type="GO" id="GO:0031431">
    <property type="term" value="C:Dbf4-dependent protein kinase complex"/>
    <property type="evidence" value="ECO:0007669"/>
    <property type="project" value="TreeGrafter"/>
</dbReference>
<dbReference type="EMBL" id="BTRK01000003">
    <property type="protein sequence ID" value="GMR41575.1"/>
    <property type="molecule type" value="Genomic_DNA"/>
</dbReference>
<evidence type="ECO:0000256" key="3">
    <source>
        <dbReference type="ARBA" id="ARBA00022833"/>
    </source>
</evidence>
<dbReference type="GO" id="GO:0003676">
    <property type="term" value="F:nucleic acid binding"/>
    <property type="evidence" value="ECO:0007669"/>
    <property type="project" value="InterPro"/>
</dbReference>
<comment type="caution">
    <text evidence="7">The sequence shown here is derived from an EMBL/GenBank/DDBJ whole genome shotgun (WGS) entry which is preliminary data.</text>
</comment>
<dbReference type="GO" id="GO:0010571">
    <property type="term" value="P:positive regulation of nuclear cell cycle DNA replication"/>
    <property type="evidence" value="ECO:0007669"/>
    <property type="project" value="TreeGrafter"/>
</dbReference>
<evidence type="ECO:0000256" key="5">
    <source>
        <dbReference type="SAM" id="MobiDB-lite"/>
    </source>
</evidence>
<proteinExistence type="predicted"/>
<reference evidence="8" key="1">
    <citation type="submission" date="2022-10" db="EMBL/GenBank/DDBJ databases">
        <title>Genome assembly of Pristionchus species.</title>
        <authorList>
            <person name="Yoshida K."/>
            <person name="Sommer R.J."/>
        </authorList>
    </citation>
    <scope>NUCLEOTIDE SEQUENCE [LARGE SCALE GENOMIC DNA]</scope>
    <source>
        <strain evidence="8">RS5460</strain>
    </source>
</reference>
<sequence length="302" mass="34070">MFAMDRHKAVRRPVSSVGPSTSSSLFNRRDHNGILSLHGKDFVLDIENGRMLQRLTTEIEKLGGRIVEEVSEDTKPYCVVSDSPAMEKLQKFKPDQVTPQIMKGLPMLVRDAIRLRVRYRSCKAFLESLEKLKKNIKNQRNVMQAPTKKATPLPGSSAGQGSIQLQQPYLKLEDNRGAFAPVYKQFTPQSNCQKIYLGKDMGKSLFHKNNHPNKVEKSPCDKGKGTAMPKGGYCELCGKKFDNGKEHFASREHTHNVSLPGMWDNVDKLCGSFLDYVSSANPRSRRHRPSPPSPSEYHRRSS</sequence>
<gene>
    <name evidence="7" type="ORF">PMAYCL1PPCAC_11770</name>
</gene>
<keyword evidence="2 4" id="KW-0863">Zinc-finger</keyword>
<accession>A0AAN4ZPV0</accession>
<dbReference type="InterPro" id="IPR006572">
    <property type="entry name" value="Znf_DBF"/>
</dbReference>
<dbReference type="Gene3D" id="6.10.250.3410">
    <property type="entry name" value="DBF zinc finger"/>
    <property type="match status" value="1"/>
</dbReference>
<evidence type="ECO:0000313" key="7">
    <source>
        <dbReference type="EMBL" id="GMR41575.1"/>
    </source>
</evidence>
<protein>
    <recommendedName>
        <fullName evidence="6">DBF4-type domain-containing protein</fullName>
    </recommendedName>
</protein>
<feature type="region of interest" description="Disordered" evidence="5">
    <location>
        <begin position="280"/>
        <end position="302"/>
    </location>
</feature>
<dbReference type="AlphaFoldDB" id="A0AAN4ZPV0"/>
<dbReference type="PANTHER" id="PTHR15375:SF26">
    <property type="entry name" value="PROTEIN CHIFFON"/>
    <property type="match status" value="1"/>
</dbReference>
<name>A0AAN4ZPV0_9BILA</name>
<dbReference type="Proteomes" id="UP001328107">
    <property type="component" value="Unassembled WGS sequence"/>
</dbReference>
<dbReference type="PANTHER" id="PTHR15375">
    <property type="entry name" value="ACTIVATOR OF S-PHASE KINASE-RELATED"/>
    <property type="match status" value="1"/>
</dbReference>